<feature type="transmembrane region" description="Helical" evidence="1">
    <location>
        <begin position="242"/>
        <end position="265"/>
    </location>
</feature>
<evidence type="ECO:0000256" key="1">
    <source>
        <dbReference type="SAM" id="Phobius"/>
    </source>
</evidence>
<dbReference type="PANTHER" id="PTHR38095:SF1">
    <property type="entry name" value="ANAEROBIC DIMETHYL SULFOXIDE REDUCTASE CHAIN YNFH"/>
    <property type="match status" value="1"/>
</dbReference>
<proteinExistence type="predicted"/>
<accession>A0A1L3SUG5</accession>
<keyword evidence="1" id="KW-0812">Transmembrane</keyword>
<dbReference type="STRING" id="1670800.BSQ44_17450"/>
<dbReference type="Pfam" id="PF04976">
    <property type="entry name" value="DmsC"/>
    <property type="match status" value="1"/>
</dbReference>
<dbReference type="GO" id="GO:0009390">
    <property type="term" value="C:dimethyl sulfoxide reductase complex"/>
    <property type="evidence" value="ECO:0007669"/>
    <property type="project" value="TreeGrafter"/>
</dbReference>
<dbReference type="PANTHER" id="PTHR38095">
    <property type="entry name" value="ANAEROBIC DIMETHYL SULFOXIDE REDUCTASE CHAIN YNFH"/>
    <property type="match status" value="1"/>
</dbReference>
<dbReference type="GO" id="GO:0009389">
    <property type="term" value="F:dimethyl sulfoxide reductase activity"/>
    <property type="evidence" value="ECO:0007669"/>
    <property type="project" value="TreeGrafter"/>
</dbReference>
<feature type="transmembrane region" description="Helical" evidence="1">
    <location>
        <begin position="167"/>
        <end position="184"/>
    </location>
</feature>
<keyword evidence="1" id="KW-0472">Membrane</keyword>
<organism evidence="2 3">
    <name type="scientific">Aquibium oceanicum</name>
    <dbReference type="NCBI Taxonomy" id="1670800"/>
    <lineage>
        <taxon>Bacteria</taxon>
        <taxon>Pseudomonadati</taxon>
        <taxon>Pseudomonadota</taxon>
        <taxon>Alphaproteobacteria</taxon>
        <taxon>Hyphomicrobiales</taxon>
        <taxon>Phyllobacteriaceae</taxon>
        <taxon>Aquibium</taxon>
    </lineage>
</organism>
<dbReference type="OrthoDB" id="5520897at2"/>
<evidence type="ECO:0000313" key="2">
    <source>
        <dbReference type="EMBL" id="APH72952.1"/>
    </source>
</evidence>
<keyword evidence="3" id="KW-1185">Reference proteome</keyword>
<sequence>MHPAPSIIVFTVASGLGYGQAFFLGLGLLDPAEPATRVSHVLALCLIGGGLLSSTLHLGNPQRAWRALSQWRSSWLSREGVMALAGFLPLTVTAALSIFTGDFFWPIGWLGSAMCIGTVYCTAMIYASLRAVQSWHTPLTPACYLLFSGAGGALLATFFGAAGGTPVILTGVAALVLLLAAWGTKSAWRKRAQALVPASTPETATGLGTIGRVRLLERPHMTENYLTREMGFRVARKHARKLWIIALLAGGLLPGLLVAGVLLLAGEGGRIAAVATLMASVAFAAGLLVERWLFFAEARHTVMNYYGG</sequence>
<dbReference type="GO" id="GO:0019645">
    <property type="term" value="P:anaerobic electron transport chain"/>
    <property type="evidence" value="ECO:0007669"/>
    <property type="project" value="InterPro"/>
</dbReference>
<feature type="transmembrane region" description="Helical" evidence="1">
    <location>
        <begin position="271"/>
        <end position="289"/>
    </location>
</feature>
<dbReference type="KEGG" id="meso:BSQ44_17450"/>
<dbReference type="AlphaFoldDB" id="A0A1L3SUG5"/>
<feature type="transmembrane region" description="Helical" evidence="1">
    <location>
        <begin position="7"/>
        <end position="29"/>
    </location>
</feature>
<feature type="transmembrane region" description="Helical" evidence="1">
    <location>
        <begin position="141"/>
        <end position="161"/>
    </location>
</feature>
<reference evidence="3" key="1">
    <citation type="submission" date="2016-11" db="EMBL/GenBank/DDBJ databases">
        <title>Mesorhizobium oceanicum sp. nov., isolated from deep seawater in South China Sea.</title>
        <authorList>
            <person name="Fu G.-Y."/>
        </authorList>
    </citation>
    <scope>NUCLEOTIDE SEQUENCE [LARGE SCALE GENOMIC DNA]</scope>
    <source>
        <strain evidence="3">B7</strain>
    </source>
</reference>
<protein>
    <submittedName>
        <fullName evidence="2">DMSO reductase</fullName>
    </submittedName>
</protein>
<evidence type="ECO:0000313" key="3">
    <source>
        <dbReference type="Proteomes" id="UP000182840"/>
    </source>
</evidence>
<feature type="transmembrane region" description="Helical" evidence="1">
    <location>
        <begin position="107"/>
        <end position="129"/>
    </location>
</feature>
<dbReference type="GO" id="GO:0005886">
    <property type="term" value="C:plasma membrane"/>
    <property type="evidence" value="ECO:0007669"/>
    <property type="project" value="TreeGrafter"/>
</dbReference>
<dbReference type="EMBL" id="CP018171">
    <property type="protein sequence ID" value="APH72952.1"/>
    <property type="molecule type" value="Genomic_DNA"/>
</dbReference>
<dbReference type="InterPro" id="IPR007059">
    <property type="entry name" value="DmsC"/>
</dbReference>
<gene>
    <name evidence="2" type="ORF">BSQ44_17450</name>
</gene>
<feature type="transmembrane region" description="Helical" evidence="1">
    <location>
        <begin position="80"/>
        <end position="101"/>
    </location>
</feature>
<dbReference type="RefSeq" id="WP_072606422.1">
    <property type="nucleotide sequence ID" value="NZ_CP018171.1"/>
</dbReference>
<dbReference type="Proteomes" id="UP000182840">
    <property type="component" value="Chromosome"/>
</dbReference>
<keyword evidence="1" id="KW-1133">Transmembrane helix</keyword>
<name>A0A1L3SUG5_9HYPH</name>
<feature type="transmembrane region" description="Helical" evidence="1">
    <location>
        <begin position="41"/>
        <end position="59"/>
    </location>
</feature>